<reference evidence="2" key="1">
    <citation type="journal article" date="2019" name="Int. J. Syst. Evol. Microbiol.">
        <title>The Global Catalogue of Microorganisms (GCM) 10K type strain sequencing project: providing services to taxonomists for standard genome sequencing and annotation.</title>
        <authorList>
            <consortium name="The Broad Institute Genomics Platform"/>
            <consortium name="The Broad Institute Genome Sequencing Center for Infectious Disease"/>
            <person name="Wu L."/>
            <person name="Ma J."/>
        </authorList>
    </citation>
    <scope>NUCLEOTIDE SEQUENCE [LARGE SCALE GENOMIC DNA]</scope>
    <source>
        <strain evidence="2">CGMCC 1.5362</strain>
    </source>
</reference>
<dbReference type="EMBL" id="BMLB01000002">
    <property type="protein sequence ID" value="GGK61275.1"/>
    <property type="molecule type" value="Genomic_DNA"/>
</dbReference>
<comment type="caution">
    <text evidence="1">The sequence shown here is derived from an EMBL/GenBank/DDBJ whole genome shotgun (WGS) entry which is preliminary data.</text>
</comment>
<dbReference type="RefSeq" id="WP_051145454.1">
    <property type="nucleotide sequence ID" value="NZ_BMLB01000002.1"/>
</dbReference>
<evidence type="ECO:0008006" key="3">
    <source>
        <dbReference type="Google" id="ProtNLM"/>
    </source>
</evidence>
<dbReference type="Proteomes" id="UP000662111">
    <property type="component" value="Unassembled WGS sequence"/>
</dbReference>
<organism evidence="1 2">
    <name type="scientific">Ornithinimicrobium pekingense</name>
    <dbReference type="NCBI Taxonomy" id="384677"/>
    <lineage>
        <taxon>Bacteria</taxon>
        <taxon>Bacillati</taxon>
        <taxon>Actinomycetota</taxon>
        <taxon>Actinomycetes</taxon>
        <taxon>Micrococcales</taxon>
        <taxon>Ornithinimicrobiaceae</taxon>
        <taxon>Ornithinimicrobium</taxon>
    </lineage>
</organism>
<protein>
    <recommendedName>
        <fullName evidence="3">DUF559 domain-containing protein</fullName>
    </recommendedName>
</protein>
<sequence length="222" mass="23971">MLGLPLLVSELGPVRVAHTSKDANTRRQDAFTVHRCPGPDAIGSHGMVATVVPALAVLGTGMMAGVRSGVMAADAALRREMVTTEELHHWLGRLRRVPGVARARYVVGSASARAESPGESLLRLVLVGLGLVFVEQHLIHRPDGRWARVDFYLPELDVVLEFDGMVKYGGSEGRAELAAEKHREDDIRSLGHGVARVVWADLFSPPLVAAKIRAAARSRGRV</sequence>
<evidence type="ECO:0000313" key="1">
    <source>
        <dbReference type="EMBL" id="GGK61275.1"/>
    </source>
</evidence>
<name>A0ABQ2F7Z3_9MICO</name>
<evidence type="ECO:0000313" key="2">
    <source>
        <dbReference type="Proteomes" id="UP000662111"/>
    </source>
</evidence>
<keyword evidence="2" id="KW-1185">Reference proteome</keyword>
<accession>A0ABQ2F7Z3</accession>
<dbReference type="Gene3D" id="3.40.960.10">
    <property type="entry name" value="VSR Endonuclease"/>
    <property type="match status" value="1"/>
</dbReference>
<proteinExistence type="predicted"/>
<gene>
    <name evidence="1" type="ORF">GCM10011509_06980</name>
</gene>